<dbReference type="Gene3D" id="3.80.10.10">
    <property type="entry name" value="Ribonuclease Inhibitor"/>
    <property type="match status" value="1"/>
</dbReference>
<accession>A0A1J7JYI6</accession>
<sequence>MTPSGYWTAALAFTRNLPRLTTLQLISWNRAVSVVPGLNPNLRKLQLSTLAFRSADPLLSDHIHQLATLCPHLEELAVETRRSRGDASEVALYRALGRLPRLQHLRLDLDASPTPFIEVVGGDGTVVSDTPVEPWFDAWGAEYMRSMFVDGFLFPSLFPHRKGHLLDVFVNSAVDEGLARSIFAVVDGAKSTIGGGEVLPLERLEVAAGNGNLFPHTQQRTSWSALEPYLHDALARKWLVRRDVRDDARQVLHVRELCHRDQCPCGARGTPRGLCDWGLRKAHQRLGTAEYRELMDKGGPFAEVWRRLWPDRGDGRGWWEAWESWPLELGSAG</sequence>
<dbReference type="InParanoid" id="A0A1J7JYI6"/>
<reference evidence="1 2" key="1">
    <citation type="submission" date="2016-10" db="EMBL/GenBank/DDBJ databases">
        <title>Draft genome sequence of Coniochaeta ligniaria NRRL30616, a lignocellulolytic fungus for bioabatement of inhibitors in plant biomass hydrolysates.</title>
        <authorList>
            <consortium name="DOE Joint Genome Institute"/>
            <person name="Jimenez D.J."/>
            <person name="Hector R.E."/>
            <person name="Riley R."/>
            <person name="Sun H."/>
            <person name="Grigoriev I.V."/>
            <person name="Van Elsas J.D."/>
            <person name="Nichols N.N."/>
        </authorList>
    </citation>
    <scope>NUCLEOTIDE SEQUENCE [LARGE SCALE GENOMIC DNA]</scope>
    <source>
        <strain evidence="1 2">NRRL 30616</strain>
    </source>
</reference>
<dbReference type="AlphaFoldDB" id="A0A1J7JYI6"/>
<dbReference type="InterPro" id="IPR032675">
    <property type="entry name" value="LRR_dom_sf"/>
</dbReference>
<name>A0A1J7JYI6_9PEZI</name>
<dbReference type="SUPFAM" id="SSF52047">
    <property type="entry name" value="RNI-like"/>
    <property type="match status" value="1"/>
</dbReference>
<organism evidence="1 2">
    <name type="scientific">Coniochaeta ligniaria NRRL 30616</name>
    <dbReference type="NCBI Taxonomy" id="1408157"/>
    <lineage>
        <taxon>Eukaryota</taxon>
        <taxon>Fungi</taxon>
        <taxon>Dikarya</taxon>
        <taxon>Ascomycota</taxon>
        <taxon>Pezizomycotina</taxon>
        <taxon>Sordariomycetes</taxon>
        <taxon>Sordariomycetidae</taxon>
        <taxon>Coniochaetales</taxon>
        <taxon>Coniochaetaceae</taxon>
        <taxon>Coniochaeta</taxon>
    </lineage>
</organism>
<dbReference type="STRING" id="1408157.A0A1J7JYI6"/>
<dbReference type="EMBL" id="KV875093">
    <property type="protein sequence ID" value="OIW35208.1"/>
    <property type="molecule type" value="Genomic_DNA"/>
</dbReference>
<dbReference type="OrthoDB" id="3945550at2759"/>
<keyword evidence="2" id="KW-1185">Reference proteome</keyword>
<proteinExistence type="predicted"/>
<gene>
    <name evidence="1" type="ORF">CONLIGDRAFT_627264</name>
</gene>
<evidence type="ECO:0000313" key="1">
    <source>
        <dbReference type="EMBL" id="OIW35208.1"/>
    </source>
</evidence>
<dbReference type="Proteomes" id="UP000182658">
    <property type="component" value="Unassembled WGS sequence"/>
</dbReference>
<evidence type="ECO:0008006" key="3">
    <source>
        <dbReference type="Google" id="ProtNLM"/>
    </source>
</evidence>
<protein>
    <recommendedName>
        <fullName evidence="3">F-box domain-containing protein</fullName>
    </recommendedName>
</protein>
<evidence type="ECO:0000313" key="2">
    <source>
        <dbReference type="Proteomes" id="UP000182658"/>
    </source>
</evidence>